<dbReference type="AlphaFoldDB" id="A0A484HGE5"/>
<name>A0A484HGE5_9BACT</name>
<keyword evidence="1" id="KW-0732">Signal</keyword>
<reference evidence="2" key="1">
    <citation type="submission" date="2019-01" db="EMBL/GenBank/DDBJ databases">
        <authorList>
            <consortium name="Genoscope - CEA"/>
            <person name="William W."/>
        </authorList>
    </citation>
    <scope>NUCLEOTIDE SEQUENCE</scope>
    <source>
        <strain evidence="2">CR-1</strain>
    </source>
</reference>
<organism evidence="2">
    <name type="scientific">uncultured Desulfobacteraceae bacterium</name>
    <dbReference type="NCBI Taxonomy" id="218296"/>
    <lineage>
        <taxon>Bacteria</taxon>
        <taxon>Pseudomonadati</taxon>
        <taxon>Thermodesulfobacteriota</taxon>
        <taxon>Desulfobacteria</taxon>
        <taxon>Desulfobacterales</taxon>
        <taxon>Desulfobacteraceae</taxon>
        <taxon>environmental samples</taxon>
    </lineage>
</organism>
<proteinExistence type="predicted"/>
<feature type="signal peptide" evidence="1">
    <location>
        <begin position="1"/>
        <end position="21"/>
    </location>
</feature>
<gene>
    <name evidence="2" type="ORF">EPICR_30265</name>
</gene>
<evidence type="ECO:0000256" key="1">
    <source>
        <dbReference type="SAM" id="SignalP"/>
    </source>
</evidence>
<protein>
    <submittedName>
        <fullName evidence="2">Uncharacterized protein</fullName>
    </submittedName>
</protein>
<feature type="chain" id="PRO_5019795154" evidence="1">
    <location>
        <begin position="22"/>
        <end position="149"/>
    </location>
</feature>
<dbReference type="EMBL" id="CAACVI010000023">
    <property type="protein sequence ID" value="VEN74329.1"/>
    <property type="molecule type" value="Genomic_DNA"/>
</dbReference>
<evidence type="ECO:0000313" key="2">
    <source>
        <dbReference type="EMBL" id="VEN74329.1"/>
    </source>
</evidence>
<sequence>MKKIHFLCLIFFILAPSISFAQTDYSKELHERILDEVDGRYKAEDAILLETDAKSIQLKISAEAPIGVIGRDNFVSLYSTYSLILIMSMMEGSGISISDMKFRDLDGIIGFPDIEIAMVFAKSGMQIIVKSDQGVNRFTETWDKIFNKK</sequence>
<accession>A0A484HGE5</accession>